<organism evidence="1 2">
    <name type="scientific">Gloeobacter kilaueensis (strain ATCC BAA-2537 / CCAP 1431/1 / ULC 316 / JS1)</name>
    <dbReference type="NCBI Taxonomy" id="1183438"/>
    <lineage>
        <taxon>Bacteria</taxon>
        <taxon>Bacillati</taxon>
        <taxon>Cyanobacteriota</taxon>
        <taxon>Cyanophyceae</taxon>
        <taxon>Gloeobacterales</taxon>
        <taxon>Gloeobacteraceae</taxon>
        <taxon>Gloeobacter</taxon>
    </lineage>
</organism>
<dbReference type="KEGG" id="glj:GKIL_3055"/>
<sequence>MSHFTTVRLQLKNRAVLRTTLEQLGHTVSENAPVRGYRGNSTRADLVVHRQNGYDIGFYQKGEALEMVADFWGVGLTAEQFLAPVQQRYAHNLLLATAAEQGFSVESEEVSGTGELRVVLGRWA</sequence>
<dbReference type="HOGENOM" id="CLU_145470_1_1_3"/>
<accession>U5QK80</accession>
<dbReference type="Pfam" id="PF06868">
    <property type="entry name" value="DUF1257"/>
    <property type="match status" value="1"/>
</dbReference>
<evidence type="ECO:0000313" key="1">
    <source>
        <dbReference type="EMBL" id="AGY59301.1"/>
    </source>
</evidence>
<dbReference type="PANTHER" id="PTHR39638:SF2">
    <property type="entry name" value="YCF35"/>
    <property type="match status" value="1"/>
</dbReference>
<dbReference type="eggNOG" id="ENOG502ZWE5">
    <property type="taxonomic scope" value="Bacteria"/>
</dbReference>
<proteinExistence type="predicted"/>
<dbReference type="EMBL" id="CP003587">
    <property type="protein sequence ID" value="AGY59301.1"/>
    <property type="molecule type" value="Genomic_DNA"/>
</dbReference>
<dbReference type="OrthoDB" id="163953at2"/>
<keyword evidence="2" id="KW-1185">Reference proteome</keyword>
<gene>
    <name evidence="1" type="primary">ycf35</name>
    <name evidence="1" type="ORF">GKIL_3055</name>
</gene>
<dbReference type="Proteomes" id="UP000017396">
    <property type="component" value="Chromosome"/>
</dbReference>
<dbReference type="AlphaFoldDB" id="U5QK80"/>
<dbReference type="InterPro" id="IPR009666">
    <property type="entry name" value="Uncharacterised_Ycf35"/>
</dbReference>
<protein>
    <submittedName>
        <fullName evidence="1">Ycf35</fullName>
    </submittedName>
</protein>
<dbReference type="RefSeq" id="WP_023174553.1">
    <property type="nucleotide sequence ID" value="NC_022600.1"/>
</dbReference>
<dbReference type="PANTHER" id="PTHR39638">
    <property type="entry name" value="YCF35"/>
    <property type="match status" value="1"/>
</dbReference>
<dbReference type="STRING" id="1183438.GKIL_3055"/>
<reference evidence="1 2" key="1">
    <citation type="journal article" date="2013" name="PLoS ONE">
        <title>Cultivation and Complete Genome Sequencing of Gloeobacter kilaueensis sp. nov., from a Lava Cave in Kilauea Caldera, Hawai'i.</title>
        <authorList>
            <person name="Saw J.H."/>
            <person name="Schatz M."/>
            <person name="Brown M.V."/>
            <person name="Kunkel D.D."/>
            <person name="Foster J.S."/>
            <person name="Shick H."/>
            <person name="Christensen S."/>
            <person name="Hou S."/>
            <person name="Wan X."/>
            <person name="Donachie S.P."/>
        </authorList>
    </citation>
    <scope>NUCLEOTIDE SEQUENCE [LARGE SCALE GENOMIC DNA]</scope>
    <source>
        <strain evidence="2">JS</strain>
    </source>
</reference>
<name>U5QK80_GLOK1</name>
<evidence type="ECO:0000313" key="2">
    <source>
        <dbReference type="Proteomes" id="UP000017396"/>
    </source>
</evidence>